<evidence type="ECO:0000313" key="10">
    <source>
        <dbReference type="Proteomes" id="UP000548978"/>
    </source>
</evidence>
<keyword evidence="7" id="KW-0479">Metal-binding</keyword>
<evidence type="ECO:0000256" key="5">
    <source>
        <dbReference type="ARBA" id="ARBA00023244"/>
    </source>
</evidence>
<dbReference type="InterPro" id="IPR001015">
    <property type="entry name" value="Ferrochelatase"/>
</dbReference>
<keyword evidence="5 7" id="KW-0627">Porphyrin biosynthesis</keyword>
<comment type="catalytic activity">
    <reaction evidence="6">
        <text>Fe-coproporphyrin III + 2 H(+) = coproporphyrin III + Fe(2+)</text>
        <dbReference type="Rhea" id="RHEA:49572"/>
        <dbReference type="ChEBI" id="CHEBI:15378"/>
        <dbReference type="ChEBI" id="CHEBI:29033"/>
        <dbReference type="ChEBI" id="CHEBI:68438"/>
        <dbReference type="ChEBI" id="CHEBI:131725"/>
        <dbReference type="EC" id="4.99.1.9"/>
    </reaction>
    <physiologicalReaction direction="right-to-left" evidence="6">
        <dbReference type="Rhea" id="RHEA:49574"/>
    </physiologicalReaction>
</comment>
<comment type="pathway">
    <text evidence="7 8">Porphyrin-containing compound metabolism; protoheme biosynthesis; protoheme from protoporphyrin-IX: step 1/1.</text>
</comment>
<dbReference type="CDD" id="cd00419">
    <property type="entry name" value="Ferrochelatase_C"/>
    <property type="match status" value="1"/>
</dbReference>
<name>A0A7W9A2X6_9CAUL</name>
<dbReference type="UniPathway" id="UPA00252">
    <property type="reaction ID" value="UER00325"/>
</dbReference>
<comment type="catalytic activity">
    <reaction evidence="7 8">
        <text>heme b + 2 H(+) = protoporphyrin IX + Fe(2+)</text>
        <dbReference type="Rhea" id="RHEA:22584"/>
        <dbReference type="ChEBI" id="CHEBI:15378"/>
        <dbReference type="ChEBI" id="CHEBI:29033"/>
        <dbReference type="ChEBI" id="CHEBI:57306"/>
        <dbReference type="ChEBI" id="CHEBI:60344"/>
        <dbReference type="EC" id="4.98.1.1"/>
    </reaction>
</comment>
<dbReference type="CDD" id="cd03411">
    <property type="entry name" value="Ferrochelatase_N"/>
    <property type="match status" value="1"/>
</dbReference>
<comment type="similarity">
    <text evidence="1 7 8">Belongs to the ferrochelatase family.</text>
</comment>
<dbReference type="GO" id="GO:0005737">
    <property type="term" value="C:cytoplasm"/>
    <property type="evidence" value="ECO:0007669"/>
    <property type="project" value="UniProtKB-SubCell"/>
</dbReference>
<organism evidence="9 10">
    <name type="scientific">Brevundimonas halotolerans</name>
    <dbReference type="NCBI Taxonomy" id="69670"/>
    <lineage>
        <taxon>Bacteria</taxon>
        <taxon>Pseudomonadati</taxon>
        <taxon>Pseudomonadota</taxon>
        <taxon>Alphaproteobacteria</taxon>
        <taxon>Caulobacterales</taxon>
        <taxon>Caulobacteraceae</taxon>
        <taxon>Brevundimonas</taxon>
    </lineage>
</organism>
<dbReference type="InterPro" id="IPR033659">
    <property type="entry name" value="Ferrochelatase_N"/>
</dbReference>
<keyword evidence="4 7" id="KW-0456">Lyase</keyword>
<accession>A0A7W9A2X6</accession>
<dbReference type="SUPFAM" id="SSF53800">
    <property type="entry name" value="Chelatase"/>
    <property type="match status" value="1"/>
</dbReference>
<keyword evidence="10" id="KW-1185">Reference proteome</keyword>
<dbReference type="GO" id="GO:0004325">
    <property type="term" value="F:ferrochelatase activity"/>
    <property type="evidence" value="ECO:0007669"/>
    <property type="project" value="UniProtKB-UniRule"/>
</dbReference>
<dbReference type="GO" id="GO:0006783">
    <property type="term" value="P:heme biosynthetic process"/>
    <property type="evidence" value="ECO:0007669"/>
    <property type="project" value="UniProtKB-UniRule"/>
</dbReference>
<evidence type="ECO:0000256" key="6">
    <source>
        <dbReference type="ARBA" id="ARBA00024536"/>
    </source>
</evidence>
<evidence type="ECO:0000256" key="2">
    <source>
        <dbReference type="ARBA" id="ARBA00023004"/>
    </source>
</evidence>
<dbReference type="InterPro" id="IPR019772">
    <property type="entry name" value="Ferrochelatase_AS"/>
</dbReference>
<dbReference type="GO" id="GO:0046872">
    <property type="term" value="F:metal ion binding"/>
    <property type="evidence" value="ECO:0007669"/>
    <property type="project" value="UniProtKB-KW"/>
</dbReference>
<dbReference type="EC" id="4.98.1.1" evidence="7 8"/>
<reference evidence="9 10" key="1">
    <citation type="submission" date="2020-08" db="EMBL/GenBank/DDBJ databases">
        <title>Genomic Encyclopedia of Type Strains, Phase IV (KMG-IV): sequencing the most valuable type-strain genomes for metagenomic binning, comparative biology and taxonomic classification.</title>
        <authorList>
            <person name="Goeker M."/>
        </authorList>
    </citation>
    <scope>NUCLEOTIDE SEQUENCE [LARGE SCALE GENOMIC DNA]</scope>
    <source>
        <strain evidence="9 10">DSM 24448</strain>
    </source>
</reference>
<dbReference type="Gene3D" id="3.40.50.1400">
    <property type="match status" value="2"/>
</dbReference>
<evidence type="ECO:0000256" key="3">
    <source>
        <dbReference type="ARBA" id="ARBA00023133"/>
    </source>
</evidence>
<dbReference type="HAMAP" id="MF_00323">
    <property type="entry name" value="Ferrochelatase"/>
    <property type="match status" value="1"/>
</dbReference>
<evidence type="ECO:0000256" key="8">
    <source>
        <dbReference type="RuleBase" id="RU000607"/>
    </source>
</evidence>
<dbReference type="NCBIfam" id="TIGR00109">
    <property type="entry name" value="hemH"/>
    <property type="match status" value="1"/>
</dbReference>
<proteinExistence type="inferred from homology"/>
<evidence type="ECO:0000256" key="1">
    <source>
        <dbReference type="ARBA" id="ARBA00007718"/>
    </source>
</evidence>
<comment type="subcellular location">
    <subcellularLocation>
        <location evidence="7 8">Cytoplasm</location>
    </subcellularLocation>
</comment>
<dbReference type="Pfam" id="PF00762">
    <property type="entry name" value="Ferrochelatase"/>
    <property type="match status" value="1"/>
</dbReference>
<protein>
    <recommendedName>
        <fullName evidence="7 8">Ferrochelatase</fullName>
        <ecNumber evidence="7 8">4.98.1.1</ecNumber>
    </recommendedName>
    <alternativeName>
        <fullName evidence="7">Heme synthase</fullName>
    </alternativeName>
    <alternativeName>
        <fullName evidence="7">Protoheme ferro-lyase</fullName>
    </alternativeName>
</protein>
<dbReference type="AlphaFoldDB" id="A0A7W9A2X6"/>
<evidence type="ECO:0000256" key="4">
    <source>
        <dbReference type="ARBA" id="ARBA00023239"/>
    </source>
</evidence>
<comment type="caution">
    <text evidence="9">The sequence shown here is derived from an EMBL/GenBank/DDBJ whole genome shotgun (WGS) entry which is preliminary data.</text>
</comment>
<feature type="binding site" evidence="7">
    <location>
        <position position="278"/>
    </location>
    <ligand>
        <name>Fe(2+)</name>
        <dbReference type="ChEBI" id="CHEBI:29033"/>
    </ligand>
</feature>
<feature type="binding site" evidence="7">
    <location>
        <position position="199"/>
    </location>
    <ligand>
        <name>Fe(2+)</name>
        <dbReference type="ChEBI" id="CHEBI:29033"/>
    </ligand>
</feature>
<dbReference type="InterPro" id="IPR033644">
    <property type="entry name" value="Ferrochelatase_C"/>
</dbReference>
<dbReference type="EMBL" id="JACIJB010000003">
    <property type="protein sequence ID" value="MBB5660451.1"/>
    <property type="molecule type" value="Genomic_DNA"/>
</dbReference>
<keyword evidence="3 7" id="KW-0350">Heme biosynthesis</keyword>
<evidence type="ECO:0000256" key="7">
    <source>
        <dbReference type="HAMAP-Rule" id="MF_00323"/>
    </source>
</evidence>
<sequence length="354" mass="38285">MSTPQDIQGRRIAVVLFNLGGPDGPESVKPFLFNLFNDPAIIGLPGLFRTAVARLISSRREKSAQANYDYMGGGSPLLPGTRAQVEALEQALSERLPADEIKAFICMRYWHPMTEAVAAEVEAWAPDEIVLLPLYPQFSTTTTASSLKLWQETYRGPGASRAICCYPRAEGWVEAQAGLIREGLKTAGDPPVRVLFSAHGIPESLVTTKGDPYAEQVEAGCRAVAERLGLTDWGLCYQSRVGPMKWLGPSTPEALEQAGRDGVGVVLVPIAFVSEHIETLVELDIEYRELAEEHGIHPYIRVPTVSVTPAFISGLAEGVIAALDRSGTAPFGPGCQADWKACPCQAEQRQRAAA</sequence>
<keyword evidence="7 8" id="KW-0963">Cytoplasm</keyword>
<dbReference type="PANTHER" id="PTHR11108">
    <property type="entry name" value="FERROCHELATASE"/>
    <property type="match status" value="1"/>
</dbReference>
<dbReference type="PANTHER" id="PTHR11108:SF1">
    <property type="entry name" value="FERROCHELATASE, MITOCHONDRIAL"/>
    <property type="match status" value="1"/>
</dbReference>
<dbReference type="OrthoDB" id="9809741at2"/>
<keyword evidence="2 7" id="KW-0408">Iron</keyword>
<dbReference type="PROSITE" id="PS00534">
    <property type="entry name" value="FERROCHELATASE"/>
    <property type="match status" value="1"/>
</dbReference>
<dbReference type="Proteomes" id="UP000548978">
    <property type="component" value="Unassembled WGS sequence"/>
</dbReference>
<evidence type="ECO:0000313" key="9">
    <source>
        <dbReference type="EMBL" id="MBB5660451.1"/>
    </source>
</evidence>
<comment type="function">
    <text evidence="7 8">Catalyzes the ferrous insertion into protoporphyrin IX.</text>
</comment>
<dbReference type="RefSeq" id="WP_123285919.1">
    <property type="nucleotide sequence ID" value="NZ_JACIJB010000003.1"/>
</dbReference>
<gene>
    <name evidence="7" type="primary">hemH</name>
    <name evidence="9" type="ORF">FHS65_001196</name>
</gene>